<dbReference type="GO" id="GO:0006310">
    <property type="term" value="P:DNA recombination"/>
    <property type="evidence" value="ECO:0007669"/>
    <property type="project" value="InterPro"/>
</dbReference>
<dbReference type="EMBL" id="CADCUK010000088">
    <property type="protein sequence ID" value="CAA9371364.1"/>
    <property type="molecule type" value="Genomic_DNA"/>
</dbReference>
<dbReference type="GO" id="GO:1990077">
    <property type="term" value="C:primosome complex"/>
    <property type="evidence" value="ECO:0007669"/>
    <property type="project" value="UniProtKB-UniRule"/>
</dbReference>
<dbReference type="GO" id="GO:0003677">
    <property type="term" value="F:DNA binding"/>
    <property type="evidence" value="ECO:0007669"/>
    <property type="project" value="UniProtKB-UniRule"/>
</dbReference>
<evidence type="ECO:0000256" key="1">
    <source>
        <dbReference type="ARBA" id="ARBA00022515"/>
    </source>
</evidence>
<comment type="function">
    <text evidence="8">Initiates the restart of stalled replication forks, which reloads the replicative helicase on sites other than the origin of replication. Recognizes and binds to abandoned replication forks and remodels them to uncover a helicase loading site. Promotes assembly of the primosome at these replication forks.</text>
</comment>
<keyword evidence="5 8" id="KW-0862">Zinc</keyword>
<comment type="subunit">
    <text evidence="8">Component of the replication restart primosome.</text>
</comment>
<dbReference type="GO" id="GO:0006302">
    <property type="term" value="P:double-strand break repair"/>
    <property type="evidence" value="ECO:0007669"/>
    <property type="project" value="InterPro"/>
</dbReference>
<accession>A0A6J4N044</accession>
<keyword evidence="10" id="KW-0347">Helicase</keyword>
<feature type="binding site" evidence="8">
    <location>
        <position position="449"/>
    </location>
    <ligand>
        <name>Zn(2+)</name>
        <dbReference type="ChEBI" id="CHEBI:29105"/>
        <label>2</label>
    </ligand>
</feature>
<dbReference type="GO" id="GO:0005524">
    <property type="term" value="F:ATP binding"/>
    <property type="evidence" value="ECO:0007669"/>
    <property type="project" value="UniProtKB-UniRule"/>
</dbReference>
<keyword evidence="3 8" id="KW-0479">Metal-binding</keyword>
<dbReference type="AlphaFoldDB" id="A0A6J4N044"/>
<name>A0A6J4N044_9ACTN</name>
<keyword evidence="7 8" id="KW-0238">DNA-binding</keyword>
<evidence type="ECO:0000256" key="4">
    <source>
        <dbReference type="ARBA" id="ARBA00022741"/>
    </source>
</evidence>
<keyword evidence="1 8" id="KW-0639">Primosome</keyword>
<feature type="binding site" evidence="8">
    <location>
        <position position="434"/>
    </location>
    <ligand>
        <name>Zn(2+)</name>
        <dbReference type="ChEBI" id="CHEBI:29105"/>
        <label>2</label>
    </ligand>
</feature>
<comment type="caution">
    <text evidence="8">As this protein does not have any detectable helicase domains, it probably does not have helicase activity.</text>
</comment>
<reference evidence="10" key="1">
    <citation type="submission" date="2020-02" db="EMBL/GenBank/DDBJ databases">
        <authorList>
            <person name="Meier V. D."/>
        </authorList>
    </citation>
    <scope>NUCLEOTIDE SEQUENCE</scope>
    <source>
        <strain evidence="10">AVDCRST_MAG47</strain>
    </source>
</reference>
<comment type="cofactor">
    <cofactor evidence="8">
        <name>Zn(2+)</name>
        <dbReference type="ChEBI" id="CHEBI:29105"/>
    </cofactor>
    <text evidence="8">Binds 2 zinc ions per subunit.</text>
</comment>
<dbReference type="HAMAP" id="MF_00983">
    <property type="entry name" value="PriA"/>
    <property type="match status" value="1"/>
</dbReference>
<keyword evidence="4 8" id="KW-0547">Nucleotide-binding</keyword>
<dbReference type="InterPro" id="IPR041222">
    <property type="entry name" value="PriA_3primeBD"/>
</dbReference>
<feature type="domain" description="Primosomal protein N' 3' DNA-binding" evidence="9">
    <location>
        <begin position="52"/>
        <end position="151"/>
    </location>
</feature>
<evidence type="ECO:0000256" key="6">
    <source>
        <dbReference type="ARBA" id="ARBA00022840"/>
    </source>
</evidence>
<feature type="binding site" evidence="8">
    <location>
        <position position="431"/>
    </location>
    <ligand>
        <name>Zn(2+)</name>
        <dbReference type="ChEBI" id="CHEBI:29105"/>
        <label>2</label>
    </ligand>
</feature>
<keyword evidence="2 8" id="KW-0235">DNA replication</keyword>
<dbReference type="PANTHER" id="PTHR30580:SF0">
    <property type="entry name" value="PRIMOSOMAL PROTEIN N"/>
    <property type="match status" value="1"/>
</dbReference>
<dbReference type="GO" id="GO:0043138">
    <property type="term" value="F:3'-5' DNA helicase activity"/>
    <property type="evidence" value="ECO:0007669"/>
    <property type="project" value="TreeGrafter"/>
</dbReference>
<feature type="binding site" evidence="8">
    <location>
        <position position="461"/>
    </location>
    <ligand>
        <name>Zn(2+)</name>
        <dbReference type="ChEBI" id="CHEBI:29105"/>
        <label>1</label>
    </ligand>
</feature>
<sequence length="703" mass="74838">MAGRDGDAEEQFELIPALAQARAAAAEATTKVAEKERSTRVVEAAGTLPVARVLVDVPLAHLDRPFDYLVPAKLDAKVVPGSRVKVRFAGQDVDGFVLERVESSDHPGRLAPLRRSVSDEPVLSPEVARLSELVAARYAGTRSDVLRLAVPPRHATVEKEPVKDAVPPFRDERDDAFWSRYPGGSAMTAALATGEDPRTVWTALPGDDWATGLARAAAATLGRGRGSVLCVPDHRDLARLDLALTEVLGAGRHVRLTADLGPAERYRSFLAVSRGAVQVVAGTRAAAFAPVHDLGLVALWDDGDDLYAEPRAPYPHTREVLLLRAHDTGCAAIVGGTSRSVEAAALVSSGWAKELVAARDDVRARAPVVSITGATDRELERDPAARSARLPSSAHVAIRSALEHGPVLVQAPRRGYAGGLVCDTCREPARCPACTGPLHLPQPQLPPRCRWCGADTLDRTCPACGSRGLRAAVIGDVRTAEELGRAFPRTPVRRSSGDRVLESVENTSAIVVATPGAEPPAQGGYAAVVLLDTWLMLARPELRTAEEAVRRWFNAAALARPADEGGRVVAVGDPAQPGLQALVRWDPAGFADREADERRSAHLPPASRIALLTGAPEAVESAVAALRLPPGTELLGPVPVEARSEAPGPEPTLQDTEPPVRVVVRVPRRWGAELSRSLVELQGTRSARKLPPVRVQVDPYTLD</sequence>
<dbReference type="GO" id="GO:0006269">
    <property type="term" value="P:DNA replication, synthesis of primer"/>
    <property type="evidence" value="ECO:0007669"/>
    <property type="project" value="UniProtKB-KW"/>
</dbReference>
<dbReference type="PANTHER" id="PTHR30580">
    <property type="entry name" value="PRIMOSOMAL PROTEIN N"/>
    <property type="match status" value="1"/>
</dbReference>
<dbReference type="InterPro" id="IPR042115">
    <property type="entry name" value="PriA_3primeBD_sf"/>
</dbReference>
<dbReference type="InterPro" id="IPR027417">
    <property type="entry name" value="P-loop_NTPase"/>
</dbReference>
<evidence type="ECO:0000256" key="8">
    <source>
        <dbReference type="HAMAP-Rule" id="MF_00983"/>
    </source>
</evidence>
<gene>
    <name evidence="8" type="primary">priA</name>
    <name evidence="10" type="ORF">AVDCRST_MAG47-1264</name>
</gene>
<evidence type="ECO:0000256" key="3">
    <source>
        <dbReference type="ARBA" id="ARBA00022723"/>
    </source>
</evidence>
<evidence type="ECO:0000256" key="7">
    <source>
        <dbReference type="ARBA" id="ARBA00023125"/>
    </source>
</evidence>
<dbReference type="GO" id="GO:0008270">
    <property type="term" value="F:zinc ion binding"/>
    <property type="evidence" value="ECO:0007669"/>
    <property type="project" value="UniProtKB-UniRule"/>
</dbReference>
<evidence type="ECO:0000259" key="9">
    <source>
        <dbReference type="Pfam" id="PF17764"/>
    </source>
</evidence>
<dbReference type="InterPro" id="IPR005259">
    <property type="entry name" value="PriA"/>
</dbReference>
<evidence type="ECO:0000256" key="2">
    <source>
        <dbReference type="ARBA" id="ARBA00022705"/>
    </source>
</evidence>
<comment type="similarity">
    <text evidence="8">Belongs to the helicase family. PriA subfamily.</text>
</comment>
<dbReference type="Gene3D" id="3.40.1440.60">
    <property type="entry name" value="PriA, 3(prime) DNA-binding domain"/>
    <property type="match status" value="1"/>
</dbReference>
<organism evidence="10">
    <name type="scientific">uncultured Nocardioidaceae bacterium</name>
    <dbReference type="NCBI Taxonomy" id="253824"/>
    <lineage>
        <taxon>Bacteria</taxon>
        <taxon>Bacillati</taxon>
        <taxon>Actinomycetota</taxon>
        <taxon>Actinomycetes</taxon>
        <taxon>Propionibacteriales</taxon>
        <taxon>Nocardioidaceae</taxon>
        <taxon>environmental samples</taxon>
    </lineage>
</organism>
<protein>
    <recommendedName>
        <fullName evidence="8">Probable replication restart protein PriA</fullName>
    </recommendedName>
    <alternativeName>
        <fullName evidence="8">Putative ATP-dependent DNA helicase PriA</fullName>
    </alternativeName>
</protein>
<proteinExistence type="inferred from homology"/>
<dbReference type="Gene3D" id="3.40.50.300">
    <property type="entry name" value="P-loop containing nucleotide triphosphate hydrolases"/>
    <property type="match status" value="1"/>
</dbReference>
<dbReference type="Pfam" id="PF17764">
    <property type="entry name" value="PriA_3primeBD"/>
    <property type="match status" value="1"/>
</dbReference>
<feature type="binding site" evidence="8">
    <location>
        <position position="452"/>
    </location>
    <ligand>
        <name>Zn(2+)</name>
        <dbReference type="ChEBI" id="CHEBI:29105"/>
        <label>2</label>
    </ligand>
</feature>
<evidence type="ECO:0000313" key="10">
    <source>
        <dbReference type="EMBL" id="CAA9371364.1"/>
    </source>
</evidence>
<evidence type="ECO:0000256" key="5">
    <source>
        <dbReference type="ARBA" id="ARBA00022833"/>
    </source>
</evidence>
<feature type="binding site" evidence="8">
    <location>
        <position position="464"/>
    </location>
    <ligand>
        <name>Zn(2+)</name>
        <dbReference type="ChEBI" id="CHEBI:29105"/>
        <label>1</label>
    </ligand>
</feature>
<feature type="binding site" evidence="8">
    <location>
        <position position="422"/>
    </location>
    <ligand>
        <name>Zn(2+)</name>
        <dbReference type="ChEBI" id="CHEBI:29105"/>
        <label>1</label>
    </ligand>
</feature>
<feature type="binding site" evidence="8">
    <location>
        <position position="425"/>
    </location>
    <ligand>
        <name>Zn(2+)</name>
        <dbReference type="ChEBI" id="CHEBI:29105"/>
        <label>1</label>
    </ligand>
</feature>
<keyword evidence="10" id="KW-0378">Hydrolase</keyword>
<keyword evidence="6 8" id="KW-0067">ATP-binding</keyword>
<dbReference type="GO" id="GO:0006270">
    <property type="term" value="P:DNA replication initiation"/>
    <property type="evidence" value="ECO:0007669"/>
    <property type="project" value="TreeGrafter"/>
</dbReference>